<dbReference type="SUPFAM" id="SSF47370">
    <property type="entry name" value="Bromodomain"/>
    <property type="match status" value="1"/>
</dbReference>
<name>A0AA35KEH6_9SAUR</name>
<reference evidence="4" key="1">
    <citation type="submission" date="2022-12" db="EMBL/GenBank/DDBJ databases">
        <authorList>
            <person name="Alioto T."/>
            <person name="Alioto T."/>
            <person name="Gomez Garrido J."/>
        </authorList>
    </citation>
    <scope>NUCLEOTIDE SEQUENCE</scope>
</reference>
<protein>
    <submittedName>
        <fullName evidence="4">Transcription activator BRG1</fullName>
    </submittedName>
</protein>
<feature type="domain" description="Bromo" evidence="3">
    <location>
        <begin position="54"/>
        <end position="100"/>
    </location>
</feature>
<dbReference type="Proteomes" id="UP001178461">
    <property type="component" value="Chromosome 6"/>
</dbReference>
<keyword evidence="5" id="KW-1185">Reference proteome</keyword>
<evidence type="ECO:0000256" key="2">
    <source>
        <dbReference type="PROSITE-ProRule" id="PRU00035"/>
    </source>
</evidence>
<dbReference type="InterPro" id="IPR001487">
    <property type="entry name" value="Bromodomain"/>
</dbReference>
<evidence type="ECO:0000313" key="4">
    <source>
        <dbReference type="EMBL" id="CAI5776852.1"/>
    </source>
</evidence>
<organism evidence="4 5">
    <name type="scientific">Podarcis lilfordi</name>
    <name type="common">Lilford's wall lizard</name>
    <dbReference type="NCBI Taxonomy" id="74358"/>
    <lineage>
        <taxon>Eukaryota</taxon>
        <taxon>Metazoa</taxon>
        <taxon>Chordata</taxon>
        <taxon>Craniata</taxon>
        <taxon>Vertebrata</taxon>
        <taxon>Euteleostomi</taxon>
        <taxon>Lepidosauria</taxon>
        <taxon>Squamata</taxon>
        <taxon>Bifurcata</taxon>
        <taxon>Unidentata</taxon>
        <taxon>Episquamata</taxon>
        <taxon>Laterata</taxon>
        <taxon>Lacertibaenia</taxon>
        <taxon>Lacertidae</taxon>
        <taxon>Podarcis</taxon>
    </lineage>
</organism>
<keyword evidence="1 2" id="KW-0103">Bromodomain</keyword>
<dbReference type="Gene3D" id="1.20.920.10">
    <property type="entry name" value="Bromodomain-like"/>
    <property type="match status" value="1"/>
</dbReference>
<evidence type="ECO:0000259" key="3">
    <source>
        <dbReference type="PROSITE" id="PS50014"/>
    </source>
</evidence>
<evidence type="ECO:0000256" key="1">
    <source>
        <dbReference type="ARBA" id="ARBA00023117"/>
    </source>
</evidence>
<accession>A0AA35KEH6</accession>
<sequence length="100" mass="11749">MCSPAALPPQTAVFQTTSFELPGTIYQSKLRQETPTMMLLKLCGMVKNRNKRHSWIQKELPEYNELIRKPVDFKKIKERIWNHKYRSVNDLEKDVMLPSG</sequence>
<dbReference type="Pfam" id="PF00439">
    <property type="entry name" value="Bromodomain"/>
    <property type="match status" value="1"/>
</dbReference>
<evidence type="ECO:0000313" key="5">
    <source>
        <dbReference type="Proteomes" id="UP001178461"/>
    </source>
</evidence>
<proteinExistence type="predicted"/>
<dbReference type="EMBL" id="OX395131">
    <property type="protein sequence ID" value="CAI5776852.1"/>
    <property type="molecule type" value="Genomic_DNA"/>
</dbReference>
<gene>
    <name evidence="4" type="ORF">PODLI_1B016666</name>
</gene>
<dbReference type="PRINTS" id="PR00503">
    <property type="entry name" value="BROMODOMAIN"/>
</dbReference>
<dbReference type="PROSITE" id="PS50014">
    <property type="entry name" value="BROMODOMAIN_2"/>
    <property type="match status" value="1"/>
</dbReference>
<dbReference type="InterPro" id="IPR036427">
    <property type="entry name" value="Bromodomain-like_sf"/>
</dbReference>
<dbReference type="AlphaFoldDB" id="A0AA35KEH6"/>